<proteinExistence type="predicted"/>
<dbReference type="RefSeq" id="XP_064706809.1">
    <property type="nucleotide sequence ID" value="XM_064845264.1"/>
</dbReference>
<dbReference type="GeneID" id="89969861"/>
<comment type="caution">
    <text evidence="1">The sequence shown here is derived from an EMBL/GenBank/DDBJ whole genome shotgun (WGS) entry which is preliminary data.</text>
</comment>
<sequence length="374" mass="42505">MSYQEYRKHLPVALLVILIFAYIEYSSGNFEAFDHHIRGLTTFLDTLQQESGDPSIKSLLAAWMQARLVVWWSRAYYRSVEAQINLPSVPLPAILYSNFGQFEERRVLVLSIMCESHRLNTQAVLKYCSSGLMRTDADARQLDHEFEEIQTMLRTEAGKLDEWLLGLPPTEKPRMRDITEHSASMDTSIYFQSHDAALNYAYYLVARITQSTECLSLLPTRTPHLLGHEFSETKPWILLLLRIAQGIDIKTAVTRNTYTIGFSGLLLAAFLRCQDLALSRLIENWLQALENLTPTEEGSFPVFQILSVIKAINSYRFMGRDVFAVSQPIDDLGGPKLGCYCSQKIDSLFVHGKLRSTGDFFTELISIDGQGQAR</sequence>
<keyword evidence="2" id="KW-1185">Reference proteome</keyword>
<gene>
    <name evidence="1" type="ORF">LTR84_001645</name>
</gene>
<dbReference type="Proteomes" id="UP001358417">
    <property type="component" value="Unassembled WGS sequence"/>
</dbReference>
<protein>
    <recommendedName>
        <fullName evidence="3">Transcription factor domain-containing protein</fullName>
    </recommendedName>
</protein>
<evidence type="ECO:0000313" key="2">
    <source>
        <dbReference type="Proteomes" id="UP001358417"/>
    </source>
</evidence>
<evidence type="ECO:0000313" key="1">
    <source>
        <dbReference type="EMBL" id="KAK5053684.1"/>
    </source>
</evidence>
<evidence type="ECO:0008006" key="3">
    <source>
        <dbReference type="Google" id="ProtNLM"/>
    </source>
</evidence>
<reference evidence="1 2" key="1">
    <citation type="submission" date="2023-08" db="EMBL/GenBank/DDBJ databases">
        <title>Black Yeasts Isolated from many extreme environments.</title>
        <authorList>
            <person name="Coleine C."/>
            <person name="Stajich J.E."/>
            <person name="Selbmann L."/>
        </authorList>
    </citation>
    <scope>NUCLEOTIDE SEQUENCE [LARGE SCALE GENOMIC DNA]</scope>
    <source>
        <strain evidence="1 2">CCFEE 5792</strain>
    </source>
</reference>
<dbReference type="EMBL" id="JAVRRD010000011">
    <property type="protein sequence ID" value="KAK5053684.1"/>
    <property type="molecule type" value="Genomic_DNA"/>
</dbReference>
<accession>A0AAV9NB82</accession>
<name>A0AAV9NB82_9EURO</name>
<organism evidence="1 2">
    <name type="scientific">Exophiala bonariae</name>
    <dbReference type="NCBI Taxonomy" id="1690606"/>
    <lineage>
        <taxon>Eukaryota</taxon>
        <taxon>Fungi</taxon>
        <taxon>Dikarya</taxon>
        <taxon>Ascomycota</taxon>
        <taxon>Pezizomycotina</taxon>
        <taxon>Eurotiomycetes</taxon>
        <taxon>Chaetothyriomycetidae</taxon>
        <taxon>Chaetothyriales</taxon>
        <taxon>Herpotrichiellaceae</taxon>
        <taxon>Exophiala</taxon>
    </lineage>
</organism>
<dbReference type="AlphaFoldDB" id="A0AAV9NB82"/>